<accession>A0ABT8Y3S8</accession>
<dbReference type="InterPro" id="IPR013325">
    <property type="entry name" value="RNA_pol_sigma_r2"/>
</dbReference>
<keyword evidence="2" id="KW-0805">Transcription regulation</keyword>
<evidence type="ECO:0000256" key="2">
    <source>
        <dbReference type="ARBA" id="ARBA00023015"/>
    </source>
</evidence>
<sequence length="184" mass="20266">MAQTVGFAGWQLEDLLASVADQDRAAFAELYRRTAPKLYGIILRILGEPAKTDEAVQDAYVRIWRSAGGYDAGRGRPITWLATIARNIAIDRRRSELSRGAAQTVDFDLDLIAHRGGEGASSEDLAALRVCLERLDPEQRQMVISAYLGGESREELAERTGRPVGTIKSWLHRSLGQLRNCLGG</sequence>
<dbReference type="InterPro" id="IPR007627">
    <property type="entry name" value="RNA_pol_sigma70_r2"/>
</dbReference>
<evidence type="ECO:0000256" key="3">
    <source>
        <dbReference type="ARBA" id="ARBA00023082"/>
    </source>
</evidence>
<feature type="domain" description="RNA polymerase sigma factor 70 region 4 type 2" evidence="6">
    <location>
        <begin position="126"/>
        <end position="177"/>
    </location>
</feature>
<keyword evidence="3" id="KW-0731">Sigma factor</keyword>
<dbReference type="InterPro" id="IPR036388">
    <property type="entry name" value="WH-like_DNA-bd_sf"/>
</dbReference>
<feature type="domain" description="RNA polymerase sigma-70 region 2" evidence="5">
    <location>
        <begin position="30"/>
        <end position="96"/>
    </location>
</feature>
<evidence type="ECO:0000256" key="4">
    <source>
        <dbReference type="ARBA" id="ARBA00023163"/>
    </source>
</evidence>
<dbReference type="Pfam" id="PF04542">
    <property type="entry name" value="Sigma70_r2"/>
    <property type="match status" value="1"/>
</dbReference>
<keyword evidence="4" id="KW-0804">Transcription</keyword>
<dbReference type="PANTHER" id="PTHR43133">
    <property type="entry name" value="RNA POLYMERASE ECF-TYPE SIGMA FACTO"/>
    <property type="match status" value="1"/>
</dbReference>
<reference evidence="7" key="1">
    <citation type="submission" date="2023-07" db="EMBL/GenBank/DDBJ databases">
        <authorList>
            <person name="Kim M."/>
        </authorList>
    </citation>
    <scope>NUCLEOTIDE SEQUENCE</scope>
    <source>
        <strain evidence="7">BIUV-7</strain>
    </source>
</reference>
<comment type="caution">
    <text evidence="7">The sequence shown here is derived from an EMBL/GenBank/DDBJ whole genome shotgun (WGS) entry which is preliminary data.</text>
</comment>
<dbReference type="CDD" id="cd06171">
    <property type="entry name" value="Sigma70_r4"/>
    <property type="match status" value="1"/>
</dbReference>
<name>A0ABT8Y3S8_9SPHN</name>
<dbReference type="Pfam" id="PF08281">
    <property type="entry name" value="Sigma70_r4_2"/>
    <property type="match status" value="1"/>
</dbReference>
<dbReference type="RefSeq" id="WP_303539293.1">
    <property type="nucleotide sequence ID" value="NZ_JAUOTP010000001.1"/>
</dbReference>
<evidence type="ECO:0000259" key="6">
    <source>
        <dbReference type="Pfam" id="PF08281"/>
    </source>
</evidence>
<keyword evidence="8" id="KW-1185">Reference proteome</keyword>
<dbReference type="SUPFAM" id="SSF88946">
    <property type="entry name" value="Sigma2 domain of RNA polymerase sigma factors"/>
    <property type="match status" value="1"/>
</dbReference>
<dbReference type="SUPFAM" id="SSF88659">
    <property type="entry name" value="Sigma3 and sigma4 domains of RNA polymerase sigma factors"/>
    <property type="match status" value="1"/>
</dbReference>
<gene>
    <name evidence="7" type="ORF">Q4F19_01085</name>
</gene>
<evidence type="ECO:0000259" key="5">
    <source>
        <dbReference type="Pfam" id="PF04542"/>
    </source>
</evidence>
<dbReference type="InterPro" id="IPR014284">
    <property type="entry name" value="RNA_pol_sigma-70_dom"/>
</dbReference>
<proteinExistence type="inferred from homology"/>
<dbReference type="Proteomes" id="UP001169764">
    <property type="component" value="Unassembled WGS sequence"/>
</dbReference>
<dbReference type="Gene3D" id="1.10.1740.10">
    <property type="match status" value="1"/>
</dbReference>
<dbReference type="EMBL" id="JAUOTP010000001">
    <property type="protein sequence ID" value="MDO6412966.1"/>
    <property type="molecule type" value="Genomic_DNA"/>
</dbReference>
<dbReference type="InterPro" id="IPR013324">
    <property type="entry name" value="RNA_pol_sigma_r3/r4-like"/>
</dbReference>
<evidence type="ECO:0000313" key="7">
    <source>
        <dbReference type="EMBL" id="MDO6412966.1"/>
    </source>
</evidence>
<protein>
    <submittedName>
        <fullName evidence="7">Sigma-70 family RNA polymerase sigma factor</fullName>
    </submittedName>
</protein>
<organism evidence="7 8">
    <name type="scientific">Sphingomonas natans</name>
    <dbReference type="NCBI Taxonomy" id="3063330"/>
    <lineage>
        <taxon>Bacteria</taxon>
        <taxon>Pseudomonadati</taxon>
        <taxon>Pseudomonadota</taxon>
        <taxon>Alphaproteobacteria</taxon>
        <taxon>Sphingomonadales</taxon>
        <taxon>Sphingomonadaceae</taxon>
        <taxon>Sphingomonas</taxon>
    </lineage>
</organism>
<evidence type="ECO:0000313" key="8">
    <source>
        <dbReference type="Proteomes" id="UP001169764"/>
    </source>
</evidence>
<dbReference type="Gene3D" id="1.10.10.10">
    <property type="entry name" value="Winged helix-like DNA-binding domain superfamily/Winged helix DNA-binding domain"/>
    <property type="match status" value="1"/>
</dbReference>
<dbReference type="InterPro" id="IPR013249">
    <property type="entry name" value="RNA_pol_sigma70_r4_t2"/>
</dbReference>
<evidence type="ECO:0000256" key="1">
    <source>
        <dbReference type="ARBA" id="ARBA00010641"/>
    </source>
</evidence>
<comment type="similarity">
    <text evidence="1">Belongs to the sigma-70 factor family. ECF subfamily.</text>
</comment>
<dbReference type="PANTHER" id="PTHR43133:SF62">
    <property type="entry name" value="RNA POLYMERASE SIGMA FACTOR SIGZ"/>
    <property type="match status" value="1"/>
</dbReference>
<dbReference type="NCBIfam" id="TIGR02937">
    <property type="entry name" value="sigma70-ECF"/>
    <property type="match status" value="1"/>
</dbReference>
<dbReference type="InterPro" id="IPR039425">
    <property type="entry name" value="RNA_pol_sigma-70-like"/>
</dbReference>